<protein>
    <submittedName>
        <fullName evidence="1">Uncharacterized protein</fullName>
    </submittedName>
</protein>
<sequence>MLRMAITDQLKGQFGNLDYILYVTIVVLRDLLCSNLLITKSVVFGFWRRVEVCVEVKQRELPMTRYLQQKEDKTSSQ</sequence>
<evidence type="ECO:0000313" key="2">
    <source>
        <dbReference type="Proteomes" id="UP001642360"/>
    </source>
</evidence>
<dbReference type="AlphaFoldDB" id="A0ABC8TTN2"/>
<dbReference type="Proteomes" id="UP001642360">
    <property type="component" value="Unassembled WGS sequence"/>
</dbReference>
<name>A0ABC8TTN2_9AQUA</name>
<comment type="caution">
    <text evidence="1">The sequence shown here is derived from an EMBL/GenBank/DDBJ whole genome shotgun (WGS) entry which is preliminary data.</text>
</comment>
<reference evidence="1 2" key="1">
    <citation type="submission" date="2024-02" db="EMBL/GenBank/DDBJ databases">
        <authorList>
            <person name="Vignale AGUSTIN F."/>
            <person name="Sosa J E."/>
            <person name="Modenutti C."/>
        </authorList>
    </citation>
    <scope>NUCLEOTIDE SEQUENCE [LARGE SCALE GENOMIC DNA]</scope>
</reference>
<organism evidence="1 2">
    <name type="scientific">Ilex paraguariensis</name>
    <name type="common">yerba mate</name>
    <dbReference type="NCBI Taxonomy" id="185542"/>
    <lineage>
        <taxon>Eukaryota</taxon>
        <taxon>Viridiplantae</taxon>
        <taxon>Streptophyta</taxon>
        <taxon>Embryophyta</taxon>
        <taxon>Tracheophyta</taxon>
        <taxon>Spermatophyta</taxon>
        <taxon>Magnoliopsida</taxon>
        <taxon>eudicotyledons</taxon>
        <taxon>Gunneridae</taxon>
        <taxon>Pentapetalae</taxon>
        <taxon>asterids</taxon>
        <taxon>campanulids</taxon>
        <taxon>Aquifoliales</taxon>
        <taxon>Aquifoliaceae</taxon>
        <taxon>Ilex</taxon>
    </lineage>
</organism>
<gene>
    <name evidence="1" type="ORF">ILEXP_LOCUS42204</name>
</gene>
<proteinExistence type="predicted"/>
<evidence type="ECO:0000313" key="1">
    <source>
        <dbReference type="EMBL" id="CAK9172554.1"/>
    </source>
</evidence>
<dbReference type="EMBL" id="CAUOFW020006024">
    <property type="protein sequence ID" value="CAK9172554.1"/>
    <property type="molecule type" value="Genomic_DNA"/>
</dbReference>
<accession>A0ABC8TTN2</accession>
<keyword evidence="2" id="KW-1185">Reference proteome</keyword>